<dbReference type="AlphaFoldDB" id="A0A1L7NMS4"/>
<evidence type="ECO:0000313" key="1">
    <source>
        <dbReference type="EMBL" id="BAW26769.1"/>
    </source>
</evidence>
<dbReference type="Proteomes" id="UP000218731">
    <property type="component" value="Plasmid pKF715A"/>
</dbReference>
<keyword evidence="1" id="KW-0614">Plasmid</keyword>
<dbReference type="EMBL" id="AP015030">
    <property type="protein sequence ID" value="BAW26769.1"/>
    <property type="molecule type" value="Genomic_DNA"/>
</dbReference>
<evidence type="ECO:0000313" key="2">
    <source>
        <dbReference type="Proteomes" id="UP000218731"/>
    </source>
</evidence>
<organism evidence="1 2">
    <name type="scientific">Pseudomonas putida</name>
    <name type="common">Arthrobacter siderocapsulatus</name>
    <dbReference type="NCBI Taxonomy" id="303"/>
    <lineage>
        <taxon>Bacteria</taxon>
        <taxon>Pseudomonadati</taxon>
        <taxon>Pseudomonadota</taxon>
        <taxon>Gammaproteobacteria</taxon>
        <taxon>Pseudomonadales</taxon>
        <taxon>Pseudomonadaceae</taxon>
        <taxon>Pseudomonas</taxon>
    </lineage>
</organism>
<name>A0A1L7NMS4_PSEPU</name>
<dbReference type="RefSeq" id="WP_073937731.1">
    <property type="nucleotide sequence ID" value="NZ_AP015030.1"/>
</dbReference>
<gene>
    <name evidence="1" type="ORF">KF715C_pA2640</name>
</gene>
<sequence length="136" mass="15103">MKTTNLKGNLLNMYVALALGGKEGVDLRVPFDEWECGIAYKGCSFEPEKCTSLGWESIWPAVLRLKIGCVPDRDDLWLATMPDSAENHSVSFPPLLCLTPIDGYRIAIVWSVFGPEVPDTFKSCIFGTVDLLQYQA</sequence>
<reference evidence="1 2" key="1">
    <citation type="submission" date="2015-11" db="EMBL/GenBank/DDBJ databases">
        <title>Complete genome sequencing of a biphenyl-degrading bacterium, Pseudomonas putida KF715 (=NBRC110667).</title>
        <authorList>
            <person name="Suenaga H."/>
            <person name="Fujihara N."/>
            <person name="Watanabe T."/>
            <person name="Hirose J."/>
            <person name="Kimura N."/>
            <person name="Yamazoe A."/>
            <person name="Hosoyama A."/>
            <person name="Shimodaira J."/>
            <person name="Furukawa K."/>
        </authorList>
    </citation>
    <scope>NUCLEOTIDE SEQUENCE [LARGE SCALE GENOMIC DNA]</scope>
    <source>
        <strain evidence="1 2">KF715</strain>
        <plasmid evidence="2">Plasmid pkf715a dna</plasmid>
    </source>
</reference>
<geneLocation type="plasmid" evidence="2">
    <name>pkf715a dna</name>
</geneLocation>
<accession>A0A1L7NMS4</accession>
<protein>
    <submittedName>
        <fullName evidence="1">Uncharacterized protein</fullName>
    </submittedName>
</protein>
<proteinExistence type="predicted"/>